<feature type="binding site" evidence="5 9">
    <location>
        <position position="421"/>
    </location>
    <ligand>
        <name>substrate</name>
    </ligand>
</feature>
<evidence type="ECO:0000256" key="10">
    <source>
        <dbReference type="PIRSR" id="PIRSR000099-4"/>
    </source>
</evidence>
<feature type="binding site" evidence="5 8">
    <location>
        <position position="191"/>
    </location>
    <ligand>
        <name>NAD(+)</name>
        <dbReference type="ChEBI" id="CHEBI:57540"/>
    </ligand>
</feature>
<feature type="binding site" evidence="5 10">
    <location>
        <position position="362"/>
    </location>
    <ligand>
        <name>Zn(2+)</name>
        <dbReference type="ChEBI" id="CHEBI:29105"/>
    </ligand>
</feature>
<feature type="binding site" evidence="5 9">
    <location>
        <position position="237"/>
    </location>
    <ligand>
        <name>substrate</name>
    </ligand>
</feature>
<comment type="catalytic activity">
    <reaction evidence="5">
        <text>L-histidinol + 2 NAD(+) + H2O = L-histidine + 2 NADH + 3 H(+)</text>
        <dbReference type="Rhea" id="RHEA:20641"/>
        <dbReference type="ChEBI" id="CHEBI:15377"/>
        <dbReference type="ChEBI" id="CHEBI:15378"/>
        <dbReference type="ChEBI" id="CHEBI:57540"/>
        <dbReference type="ChEBI" id="CHEBI:57595"/>
        <dbReference type="ChEBI" id="CHEBI:57699"/>
        <dbReference type="ChEBI" id="CHEBI:57945"/>
        <dbReference type="EC" id="1.1.1.23"/>
    </reaction>
</comment>
<evidence type="ECO:0000256" key="4">
    <source>
        <dbReference type="ARBA" id="ARBA00023002"/>
    </source>
</evidence>
<dbReference type="GO" id="GO:0051287">
    <property type="term" value="F:NAD binding"/>
    <property type="evidence" value="ECO:0007669"/>
    <property type="project" value="InterPro"/>
</dbReference>
<keyword evidence="5" id="KW-0028">Amino-acid biosynthesis</keyword>
<dbReference type="InterPro" id="IPR022695">
    <property type="entry name" value="Histidinol_DH_monofunct"/>
</dbReference>
<dbReference type="InterPro" id="IPR012131">
    <property type="entry name" value="Hstdl_DH"/>
</dbReference>
<feature type="binding site" evidence="5 9">
    <location>
        <position position="362"/>
    </location>
    <ligand>
        <name>substrate</name>
    </ligand>
</feature>
<dbReference type="PANTHER" id="PTHR21256:SF2">
    <property type="entry name" value="HISTIDINE BIOSYNTHESIS TRIFUNCTIONAL PROTEIN"/>
    <property type="match status" value="1"/>
</dbReference>
<evidence type="ECO:0000256" key="6">
    <source>
        <dbReference type="PIRNR" id="PIRNR000099"/>
    </source>
</evidence>
<dbReference type="Gene3D" id="3.40.50.1980">
    <property type="entry name" value="Nitrogenase molybdenum iron protein domain"/>
    <property type="match status" value="2"/>
</dbReference>
<feature type="binding site" evidence="5 9">
    <location>
        <position position="329"/>
    </location>
    <ligand>
        <name>substrate</name>
    </ligand>
</feature>
<feature type="binding site" evidence="5 10">
    <location>
        <position position="259"/>
    </location>
    <ligand>
        <name>Zn(2+)</name>
        <dbReference type="ChEBI" id="CHEBI:29105"/>
    </ligand>
</feature>
<dbReference type="GO" id="GO:0004399">
    <property type="term" value="F:histidinol dehydrogenase activity"/>
    <property type="evidence" value="ECO:0007669"/>
    <property type="project" value="UniProtKB-UniRule"/>
</dbReference>
<feature type="binding site" evidence="5 8">
    <location>
        <position position="130"/>
    </location>
    <ligand>
        <name>NAD(+)</name>
        <dbReference type="ChEBI" id="CHEBI:57540"/>
    </ligand>
</feature>
<accession>A0A1E5Q812</accession>
<name>A0A1E5Q812_9PROT</name>
<evidence type="ECO:0000256" key="11">
    <source>
        <dbReference type="RuleBase" id="RU004175"/>
    </source>
</evidence>
<dbReference type="InterPro" id="IPR016161">
    <property type="entry name" value="Ald_DH/histidinol_DH"/>
</dbReference>
<dbReference type="Proteomes" id="UP000095347">
    <property type="component" value="Unassembled WGS sequence"/>
</dbReference>
<dbReference type="Gene3D" id="1.20.5.1300">
    <property type="match status" value="1"/>
</dbReference>
<keyword evidence="2 5" id="KW-0479">Metal-binding</keyword>
<comment type="similarity">
    <text evidence="1 5 6 11">Belongs to the histidinol dehydrogenase family.</text>
</comment>
<evidence type="ECO:0000313" key="12">
    <source>
        <dbReference type="EMBL" id="OEJ67188.1"/>
    </source>
</evidence>
<dbReference type="EMBL" id="MCGG01000025">
    <property type="protein sequence ID" value="OEJ67188.1"/>
    <property type="molecule type" value="Genomic_DNA"/>
</dbReference>
<sequence>MPKRLDISDPDFEVQFKEVLGAKREADVDVNEAVAAILKDVANRGDAAVVEYTNRFDRQNLSAAELAFSGEELDQALAKIEPDLLAALKLAAERIESFHERQLPDMEDYTDEDGVRLGYRWTAVEAAGLYVPGGLAAYPSSVLMNAIPARVAGVDRLVMVVPTPDGQINPLVLAAAKLAGVSEVYRIGGAQAVGALAYGTETIKAVDKIVGPGNAYVAAAKRQVFGTVGIDMIAGPSEILVVADGENDPSWVAADLLSQAEHDSVAQSILITDDKDFADRVEAAVESHLKTLSRQDIARASWENYGVVITVDDLMRDGVPLVDRIAPEHLELAVADPDALSEAVRNAGAIFLGRYTPEAIGDYVAGPNHVLPTSRTARFSSGLGVLDFMKRTTFIGCNAESLNAIGPAAVKLATAEGLQAHGLSVSIRLNRT</sequence>
<dbReference type="PIRSF" id="PIRSF000099">
    <property type="entry name" value="Histidinol_dh"/>
    <property type="match status" value="1"/>
</dbReference>
<evidence type="ECO:0000313" key="13">
    <source>
        <dbReference type="Proteomes" id="UP000095347"/>
    </source>
</evidence>
<dbReference type="AlphaFoldDB" id="A0A1E5Q812"/>
<keyword evidence="5 8" id="KW-0520">NAD</keyword>
<evidence type="ECO:0000256" key="1">
    <source>
        <dbReference type="ARBA" id="ARBA00010178"/>
    </source>
</evidence>
<feature type="binding site" evidence="5 8">
    <location>
        <position position="214"/>
    </location>
    <ligand>
        <name>NAD(+)</name>
        <dbReference type="ChEBI" id="CHEBI:57540"/>
    </ligand>
</feature>
<proteinExistence type="inferred from homology"/>
<keyword evidence="3 5" id="KW-0862">Zinc</keyword>
<evidence type="ECO:0000256" key="2">
    <source>
        <dbReference type="ARBA" id="ARBA00022723"/>
    </source>
</evidence>
<dbReference type="STRING" id="28181.BEN30_10470"/>
<keyword evidence="4 5" id="KW-0560">Oxidoreductase</keyword>
<dbReference type="GO" id="GO:0008270">
    <property type="term" value="F:zinc ion binding"/>
    <property type="evidence" value="ECO:0007669"/>
    <property type="project" value="UniProtKB-UniRule"/>
</dbReference>
<evidence type="ECO:0000256" key="9">
    <source>
        <dbReference type="PIRSR" id="PIRSR000099-3"/>
    </source>
</evidence>
<dbReference type="SUPFAM" id="SSF53720">
    <property type="entry name" value="ALDH-like"/>
    <property type="match status" value="1"/>
</dbReference>
<dbReference type="UniPathway" id="UPA00031">
    <property type="reaction ID" value="UER00014"/>
</dbReference>
<evidence type="ECO:0000256" key="5">
    <source>
        <dbReference type="HAMAP-Rule" id="MF_01024"/>
    </source>
</evidence>
<dbReference type="CDD" id="cd06572">
    <property type="entry name" value="Histidinol_dh"/>
    <property type="match status" value="1"/>
</dbReference>
<comment type="function">
    <text evidence="5">Catalyzes the sequential NAD-dependent oxidations of L-histidinol to L-histidinaldehyde and then to L-histidine.</text>
</comment>
<organism evidence="12 13">
    <name type="scientific">Magnetovibrio blakemorei</name>
    <dbReference type="NCBI Taxonomy" id="28181"/>
    <lineage>
        <taxon>Bacteria</taxon>
        <taxon>Pseudomonadati</taxon>
        <taxon>Pseudomonadota</taxon>
        <taxon>Alphaproteobacteria</taxon>
        <taxon>Rhodospirillales</taxon>
        <taxon>Magnetovibrionaceae</taxon>
        <taxon>Magnetovibrio</taxon>
    </lineage>
</organism>
<dbReference type="EC" id="1.1.1.23" evidence="5"/>
<feature type="active site" description="Proton acceptor" evidence="5 7">
    <location>
        <position position="329"/>
    </location>
</feature>
<feature type="binding site" evidence="5 9">
    <location>
        <position position="262"/>
    </location>
    <ligand>
        <name>substrate</name>
    </ligand>
</feature>
<feature type="binding site" evidence="5 9">
    <location>
        <position position="416"/>
    </location>
    <ligand>
        <name>substrate</name>
    </ligand>
</feature>
<dbReference type="RefSeq" id="WP_069958017.1">
    <property type="nucleotide sequence ID" value="NZ_MCGG01000025.1"/>
</dbReference>
<evidence type="ECO:0000256" key="8">
    <source>
        <dbReference type="PIRSR" id="PIRSR000099-2"/>
    </source>
</evidence>
<feature type="binding site" evidence="5 9">
    <location>
        <position position="259"/>
    </location>
    <ligand>
        <name>substrate</name>
    </ligand>
</feature>
<gene>
    <name evidence="5" type="primary">hisD</name>
    <name evidence="12" type="ORF">BEN30_10470</name>
</gene>
<evidence type="ECO:0000256" key="7">
    <source>
        <dbReference type="PIRSR" id="PIRSR000099-1"/>
    </source>
</evidence>
<dbReference type="PANTHER" id="PTHR21256">
    <property type="entry name" value="HISTIDINOL DEHYDROGENASE HDH"/>
    <property type="match status" value="1"/>
</dbReference>
<keyword evidence="5" id="KW-0368">Histidine biosynthesis</keyword>
<dbReference type="FunFam" id="3.40.50.1980:FF:000001">
    <property type="entry name" value="Histidinol dehydrogenase"/>
    <property type="match status" value="1"/>
</dbReference>
<dbReference type="Pfam" id="PF00815">
    <property type="entry name" value="Histidinol_dh"/>
    <property type="match status" value="1"/>
</dbReference>
<dbReference type="GO" id="GO:0005829">
    <property type="term" value="C:cytosol"/>
    <property type="evidence" value="ECO:0007669"/>
    <property type="project" value="TreeGrafter"/>
</dbReference>
<dbReference type="FunFam" id="3.40.50.1980:FF:000026">
    <property type="entry name" value="Histidinol dehydrogenase"/>
    <property type="match status" value="1"/>
</dbReference>
<feature type="active site" description="Proton acceptor" evidence="5 7">
    <location>
        <position position="328"/>
    </location>
</feature>
<comment type="caution">
    <text evidence="12">The sequence shown here is derived from an EMBL/GenBank/DDBJ whole genome shotgun (WGS) entry which is preliminary data.</text>
</comment>
<dbReference type="NCBIfam" id="TIGR00069">
    <property type="entry name" value="hisD"/>
    <property type="match status" value="1"/>
</dbReference>
<evidence type="ECO:0000256" key="3">
    <source>
        <dbReference type="ARBA" id="ARBA00022833"/>
    </source>
</evidence>
<reference evidence="13" key="1">
    <citation type="submission" date="2016-07" db="EMBL/GenBank/DDBJ databases">
        <authorList>
            <person name="Florea S."/>
            <person name="Webb J.S."/>
            <person name="Jaromczyk J."/>
            <person name="Schardl C.L."/>
        </authorList>
    </citation>
    <scope>NUCLEOTIDE SEQUENCE [LARGE SCALE GENOMIC DNA]</scope>
    <source>
        <strain evidence="13">MV-1</strain>
    </source>
</reference>
<feature type="binding site" evidence="5 10">
    <location>
        <position position="262"/>
    </location>
    <ligand>
        <name>Zn(2+)</name>
        <dbReference type="ChEBI" id="CHEBI:29105"/>
    </ligand>
</feature>
<dbReference type="PRINTS" id="PR00083">
    <property type="entry name" value="HOLDHDRGNASE"/>
</dbReference>
<dbReference type="GO" id="GO:0000105">
    <property type="term" value="P:L-histidine biosynthetic process"/>
    <property type="evidence" value="ECO:0007669"/>
    <property type="project" value="UniProtKB-UniRule"/>
</dbReference>
<dbReference type="InterPro" id="IPR001692">
    <property type="entry name" value="Histidinol_DH_CS"/>
</dbReference>
<protein>
    <recommendedName>
        <fullName evidence="5">Histidinol dehydrogenase</fullName>
        <shortName evidence="5">HDH</shortName>
        <ecNumber evidence="5">1.1.1.23</ecNumber>
    </recommendedName>
</protein>
<feature type="binding site" evidence="5 10">
    <location>
        <position position="421"/>
    </location>
    <ligand>
        <name>Zn(2+)</name>
        <dbReference type="ChEBI" id="CHEBI:29105"/>
    </ligand>
</feature>
<dbReference type="PROSITE" id="PS00611">
    <property type="entry name" value="HISOL_DEHYDROGENASE"/>
    <property type="match status" value="1"/>
</dbReference>
<keyword evidence="13" id="KW-1185">Reference proteome</keyword>
<dbReference type="HAMAP" id="MF_01024">
    <property type="entry name" value="HisD"/>
    <property type="match status" value="1"/>
</dbReference>
<comment type="cofactor">
    <cofactor evidence="5 10">
        <name>Zn(2+)</name>
        <dbReference type="ChEBI" id="CHEBI:29105"/>
    </cofactor>
    <text evidence="5 10">Binds 1 zinc ion per subunit.</text>
</comment>
<dbReference type="OrthoDB" id="9805269at2"/>
<comment type="pathway">
    <text evidence="5">Amino-acid biosynthesis; L-histidine biosynthesis; L-histidine from 5-phospho-alpha-D-ribose 1-diphosphate: step 9/9.</text>
</comment>